<organism evidence="2 3">
    <name type="scientific">candidate division TA06 bacterium</name>
    <dbReference type="NCBI Taxonomy" id="2250710"/>
    <lineage>
        <taxon>Bacteria</taxon>
        <taxon>Bacteria division TA06</taxon>
    </lineage>
</organism>
<protein>
    <submittedName>
        <fullName evidence="2">T9SS type A sorting domain-containing protein</fullName>
    </submittedName>
</protein>
<dbReference type="Proteomes" id="UP000315525">
    <property type="component" value="Unassembled WGS sequence"/>
</dbReference>
<dbReference type="PANTHER" id="PTHR46580">
    <property type="entry name" value="SENSOR KINASE-RELATED"/>
    <property type="match status" value="1"/>
</dbReference>
<dbReference type="Pfam" id="PF13860">
    <property type="entry name" value="FlgD_ig"/>
    <property type="match status" value="1"/>
</dbReference>
<sequence length="1000" mass="110178">MRRRAAYGIIEGILAVLIIFPTFACGQDLEFIRTVCREGWVKVADANNDDKNEVLFGFGYGSRNPQAVILGSGYSPYDILWRADMSFDEAPHVTVDIGDVNNDGENEVIVMNASPHDINSNGKIRIYEHTGGNNYGLLWSQGLSEGFRRLAIGNTDDDPEKEFVVGNAYYDRRLYIYNYQGGNTWSKSAIEFVGEDCFGVKIADVDADGQNEIIVGLGVWPPYSVRIYKYMSGSYQRIWQYTFWSGSPYGDELWLDVGDTDNDGENEILVCEQSTHKECNDDDVFIFDHAGGTNWALSWSASAGPYPNTHGAYSPLIGKILNNGLNQFAFVSMDTMHVYEFQSGTYEEVLVKPLDTKLIKGQIFGGDADNDGNYEVLRLAAGQLSIYRGSGQSLEFLQTVSGRSWANALKVGDADNDAQNELLYGFAYQTKNPQAMIFGPAYGSLDALWRADIPFAEATEVAVDMGDVNNDGENEVIVMNTSPHDVNPNGKIRIYKHTGGNNYGLLWSQGLSEGFRRLAIGNTDDDPEKEFVIGNAYYDRRLYVYDYQGANVWTKSAIEYVGEDCYGLKIADADNDGQNEIVVGLGIWPPYSVRIYKYLSGSYQRIWQYSFWSGSPYGPAYTLDVGDTDNDGENEILVCEMSNKEGNSDDAFIFEHSGGANWTLSWSTSTGTVPGNYGAYSPLIGKILNTPENQFAFVSMDTIYVYEFQSGTYEQILLKPLDTKRSMGQIFGGDVENDGNYEILCLASAQLSIYRGSRPEAPEIDVHLDIKPGSCPNPLNVKSKGLLPVAILGTEEFDVTQVDVSTVELIGVAPKQSGIEHVATPVENKQNPCDCTDEGSDGYDDLTLKFKTEDIVKALGEVEDGQEIELTLTGALNDGTEIEGLDCVVIIKKGKGGKQTAGVEPGIPKVFALSQNSPNPFSRETTISFSLPAAMKAKLRIYDPSGRVVATLVDEDKEPGLYSVSWDGRAEDGKKVVSGAYFVRLEAERFEAASKMIVVQ</sequence>
<dbReference type="PANTHER" id="PTHR46580:SF2">
    <property type="entry name" value="MAM DOMAIN-CONTAINING PROTEIN"/>
    <property type="match status" value="1"/>
</dbReference>
<evidence type="ECO:0000259" key="1">
    <source>
        <dbReference type="Pfam" id="PF13860"/>
    </source>
</evidence>
<dbReference type="EMBL" id="SOJN01000028">
    <property type="protein sequence ID" value="TET47228.1"/>
    <property type="molecule type" value="Genomic_DNA"/>
</dbReference>
<dbReference type="NCBIfam" id="TIGR04183">
    <property type="entry name" value="Por_Secre_tail"/>
    <property type="match status" value="1"/>
</dbReference>
<accession>A0A523UXH0</accession>
<evidence type="ECO:0000313" key="3">
    <source>
        <dbReference type="Proteomes" id="UP000315525"/>
    </source>
</evidence>
<dbReference type="InterPro" id="IPR026444">
    <property type="entry name" value="Secre_tail"/>
</dbReference>
<dbReference type="InterPro" id="IPR025965">
    <property type="entry name" value="FlgD/Vpr_Ig-like"/>
</dbReference>
<dbReference type="InterPro" id="IPR028994">
    <property type="entry name" value="Integrin_alpha_N"/>
</dbReference>
<evidence type="ECO:0000313" key="2">
    <source>
        <dbReference type="EMBL" id="TET47228.1"/>
    </source>
</evidence>
<gene>
    <name evidence="2" type="ORF">E3J62_02065</name>
</gene>
<proteinExistence type="predicted"/>
<reference evidence="2 3" key="1">
    <citation type="submission" date="2019-03" db="EMBL/GenBank/DDBJ databases">
        <title>Metabolic potential of uncultured bacteria and archaea associated with petroleum seepage in deep-sea sediments.</title>
        <authorList>
            <person name="Dong X."/>
            <person name="Hubert C."/>
        </authorList>
    </citation>
    <scope>NUCLEOTIDE SEQUENCE [LARGE SCALE GENOMIC DNA]</scope>
    <source>
        <strain evidence="2">E44_bin18</strain>
    </source>
</reference>
<dbReference type="Gene3D" id="2.130.10.130">
    <property type="entry name" value="Integrin alpha, N-terminal"/>
    <property type="match status" value="2"/>
</dbReference>
<dbReference type="AlphaFoldDB" id="A0A523UXH0"/>
<name>A0A523UXH0_UNCT6</name>
<comment type="caution">
    <text evidence="2">The sequence shown here is derived from an EMBL/GenBank/DDBJ whole genome shotgun (WGS) entry which is preliminary data.</text>
</comment>
<feature type="domain" description="FlgD/Vpr Ig-like" evidence="1">
    <location>
        <begin position="925"/>
        <end position="988"/>
    </location>
</feature>
<dbReference type="SUPFAM" id="SSF69318">
    <property type="entry name" value="Integrin alpha N-terminal domain"/>
    <property type="match status" value="2"/>
</dbReference>
<dbReference type="Gene3D" id="2.60.40.4070">
    <property type="match status" value="1"/>
</dbReference>